<keyword evidence="9" id="KW-1133">Transmembrane helix</keyword>
<accession>A0ABR4GY77</accession>
<comment type="similarity">
    <text evidence="3">Belongs to the cytochrome P450 family.</text>
</comment>
<keyword evidence="7" id="KW-0560">Oxidoreductase</keyword>
<dbReference type="Proteomes" id="UP001610334">
    <property type="component" value="Unassembled WGS sequence"/>
</dbReference>
<evidence type="ECO:0000256" key="6">
    <source>
        <dbReference type="ARBA" id="ARBA00022723"/>
    </source>
</evidence>
<evidence type="ECO:0000256" key="4">
    <source>
        <dbReference type="ARBA" id="ARBA00022516"/>
    </source>
</evidence>
<proteinExistence type="inferred from homology"/>
<evidence type="ECO:0000256" key="7">
    <source>
        <dbReference type="ARBA" id="ARBA00023002"/>
    </source>
</evidence>
<evidence type="ECO:0000313" key="11">
    <source>
        <dbReference type="Proteomes" id="UP001610334"/>
    </source>
</evidence>
<evidence type="ECO:0000313" key="10">
    <source>
        <dbReference type="EMBL" id="KAL2808162.1"/>
    </source>
</evidence>
<comment type="subcellular location">
    <subcellularLocation>
        <location evidence="2">Endoplasmic reticulum membrane</location>
        <topology evidence="2">Single-pass membrane protein</topology>
    </subcellularLocation>
</comment>
<comment type="caution">
    <text evidence="10">The sequence shown here is derived from an EMBL/GenBank/DDBJ whole genome shotgun (WGS) entry which is preliminary data.</text>
</comment>
<evidence type="ECO:0000256" key="2">
    <source>
        <dbReference type="ARBA" id="ARBA00004389"/>
    </source>
</evidence>
<reference evidence="10 11" key="1">
    <citation type="submission" date="2024-07" db="EMBL/GenBank/DDBJ databases">
        <title>Section-level genome sequencing and comparative genomics of Aspergillus sections Usti and Cavernicolus.</title>
        <authorList>
            <consortium name="Lawrence Berkeley National Laboratory"/>
            <person name="Nybo J.L."/>
            <person name="Vesth T.C."/>
            <person name="Theobald S."/>
            <person name="Frisvad J.C."/>
            <person name="Larsen T.O."/>
            <person name="Kjaerboelling I."/>
            <person name="Rothschild-Mancinelli K."/>
            <person name="Lyhne E.K."/>
            <person name="Kogle M.E."/>
            <person name="Barry K."/>
            <person name="Clum A."/>
            <person name="Na H."/>
            <person name="Ledsgaard L."/>
            <person name="Lin J."/>
            <person name="Lipzen A."/>
            <person name="Kuo A."/>
            <person name="Riley R."/>
            <person name="Mondo S."/>
            <person name="Labutti K."/>
            <person name="Haridas S."/>
            <person name="Pangalinan J."/>
            <person name="Salamov A.A."/>
            <person name="Simmons B.A."/>
            <person name="Magnuson J.K."/>
            <person name="Chen J."/>
            <person name="Drula E."/>
            <person name="Henrissat B."/>
            <person name="Wiebenga A."/>
            <person name="Lubbers R.J."/>
            <person name="Gomes A.C."/>
            <person name="Makela M.R."/>
            <person name="Stajich J."/>
            <person name="Grigoriev I.V."/>
            <person name="Mortensen U.H."/>
            <person name="De Vries R.P."/>
            <person name="Baker S.E."/>
            <person name="Andersen M.R."/>
        </authorList>
    </citation>
    <scope>NUCLEOTIDE SEQUENCE [LARGE SCALE GENOMIC DNA]</scope>
    <source>
        <strain evidence="10 11">CBS 588.65</strain>
    </source>
</reference>
<dbReference type="PANTHER" id="PTHR24306">
    <property type="match status" value="1"/>
</dbReference>
<keyword evidence="4" id="KW-0444">Lipid biosynthesis</keyword>
<sequence>MDTIKAVYDGLPPKSLAAAAVLVVTSVLIFTRILSGLQGRAGPRQPRTVPYWIPWLGHSLSFARNHIDFLKRTRDRLNEPVFGILIGGAKHHVVMSPSMIKSALSFRGITAVPLVHHVSQKVFGDRGAFQKLHPTDPHVFHHNIQAQFMHEPSLSQTSATTARFIEREAPNLVTFCPAVIDQMPWERPGDVTVIEGTDRPACEVDFFELIRYFVGTATTTSIFGQAILEAFPTLLNDIWSIDNQFTTLSMGPPRWLTPGISRAYVARDRLLDILTVFHHAILLWDEGKDIPMEFRDLRDVEDVSEPVKKRVRMAKDLGLSPEESAPAHLSLLWAMNGNSPNIVFYHLLRLYSDAGLLEAVRNEIASAVHVSRPSREETGFPILEAPRISIDIDKLSECHLLRATFYETLRLDSAGLSFRQLTADLTLAESEEEAKCAGQSSPRSYDLKNGELIVIPHGVLHNNPTQFPNPEKFDPLRFIQTDPETGERRAHLDGMAPFGGGMPAGKGQAFAEKEILAMSAAIVSLWQVTPAGGKKEFAIPEHKISSAAFLPKNDIRVRISSRF</sequence>
<protein>
    <submittedName>
        <fullName evidence="10">Cytochrome P450</fullName>
    </submittedName>
</protein>
<gene>
    <name evidence="10" type="ORF">BJX63DRAFT_424799</name>
</gene>
<organism evidence="10 11">
    <name type="scientific">Aspergillus granulosus</name>
    <dbReference type="NCBI Taxonomy" id="176169"/>
    <lineage>
        <taxon>Eukaryota</taxon>
        <taxon>Fungi</taxon>
        <taxon>Dikarya</taxon>
        <taxon>Ascomycota</taxon>
        <taxon>Pezizomycotina</taxon>
        <taxon>Eurotiomycetes</taxon>
        <taxon>Eurotiomycetidae</taxon>
        <taxon>Eurotiales</taxon>
        <taxon>Aspergillaceae</taxon>
        <taxon>Aspergillus</taxon>
        <taxon>Aspergillus subgen. Nidulantes</taxon>
    </lineage>
</organism>
<evidence type="ECO:0000256" key="3">
    <source>
        <dbReference type="ARBA" id="ARBA00010617"/>
    </source>
</evidence>
<keyword evidence="9" id="KW-0812">Transmembrane</keyword>
<keyword evidence="5" id="KW-0349">Heme</keyword>
<dbReference type="InterPro" id="IPR002403">
    <property type="entry name" value="Cyt_P450_E_grp-IV"/>
</dbReference>
<evidence type="ECO:0000256" key="8">
    <source>
        <dbReference type="ARBA" id="ARBA00023004"/>
    </source>
</evidence>
<dbReference type="Gene3D" id="1.10.630.10">
    <property type="entry name" value="Cytochrome P450"/>
    <property type="match status" value="1"/>
</dbReference>
<dbReference type="PRINTS" id="PR00465">
    <property type="entry name" value="EP450IV"/>
</dbReference>
<keyword evidence="8" id="KW-0408">Iron</keyword>
<comment type="cofactor">
    <cofactor evidence="1">
        <name>heme</name>
        <dbReference type="ChEBI" id="CHEBI:30413"/>
    </cofactor>
</comment>
<evidence type="ECO:0000256" key="9">
    <source>
        <dbReference type="SAM" id="Phobius"/>
    </source>
</evidence>
<dbReference type="PANTHER" id="PTHR24306:SF7">
    <property type="entry name" value="AHBB"/>
    <property type="match status" value="1"/>
</dbReference>
<feature type="transmembrane region" description="Helical" evidence="9">
    <location>
        <begin position="15"/>
        <end position="34"/>
    </location>
</feature>
<keyword evidence="4" id="KW-0443">Lipid metabolism</keyword>
<keyword evidence="6" id="KW-0479">Metal-binding</keyword>
<keyword evidence="9" id="KW-0472">Membrane</keyword>
<dbReference type="InterPro" id="IPR001128">
    <property type="entry name" value="Cyt_P450"/>
</dbReference>
<dbReference type="EMBL" id="JBFXLT010000119">
    <property type="protein sequence ID" value="KAL2808162.1"/>
    <property type="molecule type" value="Genomic_DNA"/>
</dbReference>
<evidence type="ECO:0000256" key="1">
    <source>
        <dbReference type="ARBA" id="ARBA00001971"/>
    </source>
</evidence>
<dbReference type="CDD" id="cd11040">
    <property type="entry name" value="CYP7_CYP8-like"/>
    <property type="match status" value="1"/>
</dbReference>
<dbReference type="Pfam" id="PF00067">
    <property type="entry name" value="p450"/>
    <property type="match status" value="1"/>
</dbReference>
<dbReference type="SUPFAM" id="SSF48264">
    <property type="entry name" value="Cytochrome P450"/>
    <property type="match status" value="1"/>
</dbReference>
<name>A0ABR4GY77_9EURO</name>
<keyword evidence="11" id="KW-1185">Reference proteome</keyword>
<dbReference type="InterPro" id="IPR036396">
    <property type="entry name" value="Cyt_P450_sf"/>
</dbReference>
<evidence type="ECO:0000256" key="5">
    <source>
        <dbReference type="ARBA" id="ARBA00022617"/>
    </source>
</evidence>